<comment type="caution">
    <text evidence="2">The sequence shown here is derived from an EMBL/GenBank/DDBJ whole genome shotgun (WGS) entry which is preliminary data.</text>
</comment>
<dbReference type="EMBL" id="AMYB01000007">
    <property type="protein sequence ID" value="OAD00091.1"/>
    <property type="molecule type" value="Genomic_DNA"/>
</dbReference>
<evidence type="ECO:0000313" key="3">
    <source>
        <dbReference type="Proteomes" id="UP000077051"/>
    </source>
</evidence>
<feature type="compositionally biased region" description="Polar residues" evidence="1">
    <location>
        <begin position="34"/>
        <end position="56"/>
    </location>
</feature>
<proteinExistence type="predicted"/>
<dbReference type="AlphaFoldDB" id="A0A168ILN3"/>
<accession>A0A168ILN3</accession>
<sequence>MYLSVILPMQKQQRDEQGAGASHGPPKKQRASEENPSSSTSTGFEEAASSGSVNESFSSAVQPIQVDPVQTPPLRGLHARISSIKYEVLVYIRGERLPNEQHTLDGNLVSAIAHQNARVQGIDPGLVTMATGVATTSQCLLNSVNRFQALADNKLVLHPKDKYLPLALTAKMVNNGVGSNIDRKKMEKKKPSLKRIQKNRVKRKTRIKKFYQRKVTDDCGRKGSCITLTGNWSASVQHIKGHTRRSTKPFYSELAVSPQHHVLSVDENRSTITCSSCFKKTCKQPLIINGKLKRVAGAVICYNTQCPRRLTTKATTTNRDRNGARSRPANNLSNEFLAHQSLVYNQDGVRTPTQGSDQLEAPSGS</sequence>
<keyword evidence="3" id="KW-1185">Reference proteome</keyword>
<organism evidence="2 3">
    <name type="scientific">Mucor lusitanicus CBS 277.49</name>
    <dbReference type="NCBI Taxonomy" id="747725"/>
    <lineage>
        <taxon>Eukaryota</taxon>
        <taxon>Fungi</taxon>
        <taxon>Fungi incertae sedis</taxon>
        <taxon>Mucoromycota</taxon>
        <taxon>Mucoromycotina</taxon>
        <taxon>Mucoromycetes</taxon>
        <taxon>Mucorales</taxon>
        <taxon>Mucorineae</taxon>
        <taxon>Mucoraceae</taxon>
        <taxon>Mucor</taxon>
    </lineage>
</organism>
<dbReference type="STRING" id="747725.A0A168ILN3"/>
<evidence type="ECO:0000256" key="1">
    <source>
        <dbReference type="SAM" id="MobiDB-lite"/>
    </source>
</evidence>
<feature type="region of interest" description="Disordered" evidence="1">
    <location>
        <begin position="1"/>
        <end position="56"/>
    </location>
</feature>
<evidence type="ECO:0000313" key="2">
    <source>
        <dbReference type="EMBL" id="OAD00091.1"/>
    </source>
</evidence>
<protein>
    <submittedName>
        <fullName evidence="2">Uncharacterized protein</fullName>
    </submittedName>
</protein>
<name>A0A168ILN3_MUCCL</name>
<dbReference type="OrthoDB" id="2254984at2759"/>
<reference evidence="2 3" key="1">
    <citation type="submission" date="2015-06" db="EMBL/GenBank/DDBJ databases">
        <title>Expansion of signal transduction pathways in fungi by whole-genome duplication.</title>
        <authorList>
            <consortium name="DOE Joint Genome Institute"/>
            <person name="Corrochano L.M."/>
            <person name="Kuo A."/>
            <person name="Marcet-Houben M."/>
            <person name="Polaino S."/>
            <person name="Salamov A."/>
            <person name="Villalobos J.M."/>
            <person name="Alvarez M.I."/>
            <person name="Avalos J."/>
            <person name="Benito E.P."/>
            <person name="Benoit I."/>
            <person name="Burger G."/>
            <person name="Camino L.P."/>
            <person name="Canovas D."/>
            <person name="Cerda-Olmedo E."/>
            <person name="Cheng J.-F."/>
            <person name="Dominguez A."/>
            <person name="Elias M."/>
            <person name="Eslava A.P."/>
            <person name="Glaser F."/>
            <person name="Grimwood J."/>
            <person name="Gutierrez G."/>
            <person name="Heitman J."/>
            <person name="Henrissat B."/>
            <person name="Iturriaga E.A."/>
            <person name="Lang B.F."/>
            <person name="Lavin J.L."/>
            <person name="Lee S."/>
            <person name="Li W."/>
            <person name="Lindquist E."/>
            <person name="Lopez-Garcia S."/>
            <person name="Luque E.M."/>
            <person name="Marcos A.T."/>
            <person name="Martin J."/>
            <person name="Mccluskey K."/>
            <person name="Medina H.R."/>
            <person name="Miralles-Duran A."/>
            <person name="Miyazaki A."/>
            <person name="Munoz-Torres E."/>
            <person name="Oguiza J.A."/>
            <person name="Ohm R."/>
            <person name="Olmedo M."/>
            <person name="Orejas M."/>
            <person name="Ortiz-Castellanos L."/>
            <person name="Pisabarro A.G."/>
            <person name="Rodriguez-Romero J."/>
            <person name="Ruiz-Herrera J."/>
            <person name="Ruiz-Vazquez R."/>
            <person name="Sanz C."/>
            <person name="Schackwitz W."/>
            <person name="Schmutz J."/>
            <person name="Shahriari M."/>
            <person name="Shelest E."/>
            <person name="Silva-Franco F."/>
            <person name="Soanes D."/>
            <person name="Syed K."/>
            <person name="Tagua V.G."/>
            <person name="Talbot N.J."/>
            <person name="Thon M."/>
            <person name="De Vries R.P."/>
            <person name="Wiebenga A."/>
            <person name="Yadav J.S."/>
            <person name="Braun E.L."/>
            <person name="Baker S."/>
            <person name="Garre V."/>
            <person name="Horwitz B."/>
            <person name="Torres-Martinez S."/>
            <person name="Idnurm A."/>
            <person name="Herrera-Estrella A."/>
            <person name="Gabaldon T."/>
            <person name="Grigoriev I.V."/>
        </authorList>
    </citation>
    <scope>NUCLEOTIDE SEQUENCE [LARGE SCALE GENOMIC DNA]</scope>
    <source>
        <strain evidence="2 3">CBS 277.49</strain>
    </source>
</reference>
<dbReference type="Proteomes" id="UP000077051">
    <property type="component" value="Unassembled WGS sequence"/>
</dbReference>
<feature type="region of interest" description="Disordered" evidence="1">
    <location>
        <begin position="312"/>
        <end position="332"/>
    </location>
</feature>
<gene>
    <name evidence="2" type="ORF">MUCCIDRAFT_113544</name>
</gene>
<dbReference type="VEuPathDB" id="FungiDB:MUCCIDRAFT_113544"/>